<protein>
    <submittedName>
        <fullName evidence="2">Uncharacterized protein</fullName>
    </submittedName>
</protein>
<dbReference type="AlphaFoldDB" id="A0AAN7B667"/>
<dbReference type="EMBL" id="MU858147">
    <property type="protein sequence ID" value="KAK4211522.1"/>
    <property type="molecule type" value="Genomic_DNA"/>
</dbReference>
<evidence type="ECO:0000256" key="1">
    <source>
        <dbReference type="SAM" id="MobiDB-lite"/>
    </source>
</evidence>
<organism evidence="2 3">
    <name type="scientific">Rhypophila decipiens</name>
    <dbReference type="NCBI Taxonomy" id="261697"/>
    <lineage>
        <taxon>Eukaryota</taxon>
        <taxon>Fungi</taxon>
        <taxon>Dikarya</taxon>
        <taxon>Ascomycota</taxon>
        <taxon>Pezizomycotina</taxon>
        <taxon>Sordariomycetes</taxon>
        <taxon>Sordariomycetidae</taxon>
        <taxon>Sordariales</taxon>
        <taxon>Naviculisporaceae</taxon>
        <taxon>Rhypophila</taxon>
    </lineage>
</organism>
<feature type="region of interest" description="Disordered" evidence="1">
    <location>
        <begin position="1"/>
        <end position="44"/>
    </location>
</feature>
<reference evidence="2" key="2">
    <citation type="submission" date="2023-05" db="EMBL/GenBank/DDBJ databases">
        <authorList>
            <consortium name="Lawrence Berkeley National Laboratory"/>
            <person name="Steindorff A."/>
            <person name="Hensen N."/>
            <person name="Bonometti L."/>
            <person name="Westerberg I."/>
            <person name="Brannstrom I.O."/>
            <person name="Guillou S."/>
            <person name="Cros-Aarteil S."/>
            <person name="Calhoun S."/>
            <person name="Haridas S."/>
            <person name="Kuo A."/>
            <person name="Mondo S."/>
            <person name="Pangilinan J."/>
            <person name="Riley R."/>
            <person name="Labutti K."/>
            <person name="Andreopoulos B."/>
            <person name="Lipzen A."/>
            <person name="Chen C."/>
            <person name="Yanf M."/>
            <person name="Daum C."/>
            <person name="Ng V."/>
            <person name="Clum A."/>
            <person name="Ohm R."/>
            <person name="Martin F."/>
            <person name="Silar P."/>
            <person name="Natvig D."/>
            <person name="Lalanne C."/>
            <person name="Gautier V."/>
            <person name="Ament-Velasquez S.L."/>
            <person name="Kruys A."/>
            <person name="Hutchinson M.I."/>
            <person name="Powell A.J."/>
            <person name="Barry K."/>
            <person name="Miller A.N."/>
            <person name="Grigoriev I.V."/>
            <person name="Debuchy R."/>
            <person name="Gladieux P."/>
            <person name="Thoren M.H."/>
            <person name="Johannesson H."/>
        </authorList>
    </citation>
    <scope>NUCLEOTIDE SEQUENCE</scope>
    <source>
        <strain evidence="2">PSN293</strain>
    </source>
</reference>
<reference evidence="2" key="1">
    <citation type="journal article" date="2023" name="Mol. Phylogenet. Evol.">
        <title>Genome-scale phylogeny and comparative genomics of the fungal order Sordariales.</title>
        <authorList>
            <person name="Hensen N."/>
            <person name="Bonometti L."/>
            <person name="Westerberg I."/>
            <person name="Brannstrom I.O."/>
            <person name="Guillou S."/>
            <person name="Cros-Aarteil S."/>
            <person name="Calhoun S."/>
            <person name="Haridas S."/>
            <person name="Kuo A."/>
            <person name="Mondo S."/>
            <person name="Pangilinan J."/>
            <person name="Riley R."/>
            <person name="LaButti K."/>
            <person name="Andreopoulos B."/>
            <person name="Lipzen A."/>
            <person name="Chen C."/>
            <person name="Yan M."/>
            <person name="Daum C."/>
            <person name="Ng V."/>
            <person name="Clum A."/>
            <person name="Steindorff A."/>
            <person name="Ohm R.A."/>
            <person name="Martin F."/>
            <person name="Silar P."/>
            <person name="Natvig D.O."/>
            <person name="Lalanne C."/>
            <person name="Gautier V."/>
            <person name="Ament-Velasquez S.L."/>
            <person name="Kruys A."/>
            <person name="Hutchinson M.I."/>
            <person name="Powell A.J."/>
            <person name="Barry K."/>
            <person name="Miller A.N."/>
            <person name="Grigoriev I.V."/>
            <person name="Debuchy R."/>
            <person name="Gladieux P."/>
            <person name="Hiltunen Thoren M."/>
            <person name="Johannesson H."/>
        </authorList>
    </citation>
    <scope>NUCLEOTIDE SEQUENCE</scope>
    <source>
        <strain evidence="2">PSN293</strain>
    </source>
</reference>
<accession>A0AAN7B667</accession>
<keyword evidence="3" id="KW-1185">Reference proteome</keyword>
<proteinExistence type="predicted"/>
<evidence type="ECO:0000313" key="2">
    <source>
        <dbReference type="EMBL" id="KAK4211522.1"/>
    </source>
</evidence>
<gene>
    <name evidence="2" type="ORF">QBC37DRAFT_12125</name>
</gene>
<comment type="caution">
    <text evidence="2">The sequence shown here is derived from an EMBL/GenBank/DDBJ whole genome shotgun (WGS) entry which is preliminary data.</text>
</comment>
<name>A0AAN7B667_9PEZI</name>
<sequence length="74" mass="7817">MPSVAPPKQQAPMEAVVDEQRNGTPVGGPAKLITKQPKSEPAPNYDEEVALRGGGMNLGFTCCNGACSFHKRCC</sequence>
<evidence type="ECO:0000313" key="3">
    <source>
        <dbReference type="Proteomes" id="UP001301769"/>
    </source>
</evidence>
<dbReference type="Proteomes" id="UP001301769">
    <property type="component" value="Unassembled WGS sequence"/>
</dbReference>